<proteinExistence type="predicted"/>
<protein>
    <recommendedName>
        <fullName evidence="3">HTH tetR-type domain-containing protein</fullName>
    </recommendedName>
</protein>
<reference evidence="4 5" key="1">
    <citation type="submission" date="2019-12" db="EMBL/GenBank/DDBJ databases">
        <title>Full genome sequence of a Bacillus safensis strain isolated from commercially available natto in Indonesia.</title>
        <authorList>
            <person name="Yoshida M."/>
            <person name="Uomi M."/>
            <person name="Waturangi D."/>
            <person name="Ekaputri J.J."/>
            <person name="Setiamarga D.H.E."/>
        </authorList>
    </citation>
    <scope>NUCLEOTIDE SEQUENCE [LARGE SCALE GENOMIC DNA]</scope>
    <source>
        <strain evidence="4 5">IDN1</strain>
    </source>
</reference>
<dbReference type="EMBL" id="AP021906">
    <property type="protein sequence ID" value="BBP92546.1"/>
    <property type="molecule type" value="Genomic_DNA"/>
</dbReference>
<evidence type="ECO:0000313" key="4">
    <source>
        <dbReference type="EMBL" id="BBP92546.1"/>
    </source>
</evidence>
<dbReference type="InterPro" id="IPR009057">
    <property type="entry name" value="Homeodomain-like_sf"/>
</dbReference>
<evidence type="ECO:0000256" key="1">
    <source>
        <dbReference type="ARBA" id="ARBA00023125"/>
    </source>
</evidence>
<accession>A0A5S9MLM8</accession>
<dbReference type="AlphaFoldDB" id="A0A5S9MLM8"/>
<dbReference type="GO" id="GO:0003677">
    <property type="term" value="F:DNA binding"/>
    <property type="evidence" value="ECO:0007669"/>
    <property type="project" value="UniProtKB-UniRule"/>
</dbReference>
<sequence>MLKSTNQRIIRATMDLLTEKGYQKNNNQRNSEKANVSEATIFRNFKKTNAASLLPL</sequence>
<dbReference type="PROSITE" id="PS50977">
    <property type="entry name" value="HTH_TETR_2"/>
    <property type="match status" value="1"/>
</dbReference>
<dbReference type="Proteomes" id="UP000464658">
    <property type="component" value="Chromosome"/>
</dbReference>
<evidence type="ECO:0000313" key="5">
    <source>
        <dbReference type="Proteomes" id="UP000464658"/>
    </source>
</evidence>
<dbReference type="InterPro" id="IPR001647">
    <property type="entry name" value="HTH_TetR"/>
</dbReference>
<feature type="DNA-binding region" description="H-T-H motif" evidence="2">
    <location>
        <begin position="26"/>
        <end position="45"/>
    </location>
</feature>
<evidence type="ECO:0000259" key="3">
    <source>
        <dbReference type="PROSITE" id="PS50977"/>
    </source>
</evidence>
<feature type="domain" description="HTH tetR-type" evidence="3">
    <location>
        <begin position="3"/>
        <end position="56"/>
    </location>
</feature>
<organism evidence="4 5">
    <name type="scientific">Bacillus safensis</name>
    <dbReference type="NCBI Taxonomy" id="561879"/>
    <lineage>
        <taxon>Bacteria</taxon>
        <taxon>Bacillati</taxon>
        <taxon>Bacillota</taxon>
        <taxon>Bacilli</taxon>
        <taxon>Bacillales</taxon>
        <taxon>Bacillaceae</taxon>
        <taxon>Bacillus</taxon>
    </lineage>
</organism>
<evidence type="ECO:0000256" key="2">
    <source>
        <dbReference type="PROSITE-ProRule" id="PRU00335"/>
    </source>
</evidence>
<dbReference type="SUPFAM" id="SSF46689">
    <property type="entry name" value="Homeodomain-like"/>
    <property type="match status" value="1"/>
</dbReference>
<name>A0A5S9MLM8_BACIA</name>
<gene>
    <name evidence="4" type="ORF">BsIDN1_61640</name>
</gene>
<dbReference type="Gene3D" id="1.10.10.60">
    <property type="entry name" value="Homeodomain-like"/>
    <property type="match status" value="1"/>
</dbReference>
<keyword evidence="1 2" id="KW-0238">DNA-binding</keyword>